<dbReference type="Proteomes" id="UP000070224">
    <property type="component" value="Unassembled WGS sequence"/>
</dbReference>
<name>A0A134B862_9PORP</name>
<gene>
    <name evidence="1" type="ORF">HMPREF3185_01062</name>
</gene>
<comment type="caution">
    <text evidence="1">The sequence shown here is derived from an EMBL/GenBank/DDBJ whole genome shotgun (WGS) entry which is preliminary data.</text>
</comment>
<protein>
    <submittedName>
        <fullName evidence="1">Uncharacterized protein</fullName>
    </submittedName>
</protein>
<reference evidence="2" key="1">
    <citation type="submission" date="2016-01" db="EMBL/GenBank/DDBJ databases">
        <authorList>
            <person name="Mitreva M."/>
            <person name="Pepin K.H."/>
            <person name="Mihindukulasuriya K.A."/>
            <person name="Fulton R."/>
            <person name="Fronick C."/>
            <person name="O'Laughlin M."/>
            <person name="Miner T."/>
            <person name="Herter B."/>
            <person name="Rosa B.A."/>
            <person name="Cordes M."/>
            <person name="Tomlinson C."/>
            <person name="Wollam A."/>
            <person name="Palsikar V.B."/>
            <person name="Mardis E.R."/>
            <person name="Wilson R.K."/>
        </authorList>
    </citation>
    <scope>NUCLEOTIDE SEQUENCE [LARGE SCALE GENOMIC DNA]</scope>
    <source>
        <strain evidence="2">KA00683</strain>
    </source>
</reference>
<sequence>MRRSPNDLITLHIYRKEWRLKAQVRPQTEATTSITSTTVRR</sequence>
<evidence type="ECO:0000313" key="2">
    <source>
        <dbReference type="Proteomes" id="UP000070224"/>
    </source>
</evidence>
<keyword evidence="2" id="KW-1185">Reference proteome</keyword>
<accession>A0A134B862</accession>
<dbReference type="EMBL" id="LSDK01000076">
    <property type="protein sequence ID" value="KXB76125.1"/>
    <property type="molecule type" value="Genomic_DNA"/>
</dbReference>
<proteinExistence type="predicted"/>
<dbReference type="AlphaFoldDB" id="A0A134B862"/>
<organism evidence="1 2">
    <name type="scientific">Porphyromonas somerae</name>
    <dbReference type="NCBI Taxonomy" id="322095"/>
    <lineage>
        <taxon>Bacteria</taxon>
        <taxon>Pseudomonadati</taxon>
        <taxon>Bacteroidota</taxon>
        <taxon>Bacteroidia</taxon>
        <taxon>Bacteroidales</taxon>
        <taxon>Porphyromonadaceae</taxon>
        <taxon>Porphyromonas</taxon>
    </lineage>
</organism>
<evidence type="ECO:0000313" key="1">
    <source>
        <dbReference type="EMBL" id="KXB76125.1"/>
    </source>
</evidence>
<dbReference type="STRING" id="322095.HMPREF3185_01062"/>